<dbReference type="Pfam" id="PF12773">
    <property type="entry name" value="DZR"/>
    <property type="match status" value="1"/>
</dbReference>
<sequence>MSLFERMKQGASEAARKVEQTVEITRLKSQISSREKEMDKLYARIGQSVYRSYIAGDVSTSEEEVMDYCAELTGLEQEIAEIQTKIKDIKLEKTCTGCETVVPVSVRYCPECGKKFPEEQQEKAPDTSAAEIRVICSRCGAENDMAARYCIGCGDELSAITADAKYAKKDDEDDGGHR</sequence>
<dbReference type="EMBL" id="QKRB01000044">
    <property type="protein sequence ID" value="PZD95504.1"/>
    <property type="molecule type" value="Genomic_DNA"/>
</dbReference>
<name>A0A2W1LLW2_9BACL</name>
<keyword evidence="4" id="KW-1185">Reference proteome</keyword>
<feature type="coiled-coil region" evidence="1">
    <location>
        <begin position="24"/>
        <end position="92"/>
    </location>
</feature>
<evidence type="ECO:0000256" key="1">
    <source>
        <dbReference type="SAM" id="Coils"/>
    </source>
</evidence>
<organism evidence="3 4">
    <name type="scientific">Paenibacillus sambharensis</name>
    <dbReference type="NCBI Taxonomy" id="1803190"/>
    <lineage>
        <taxon>Bacteria</taxon>
        <taxon>Bacillati</taxon>
        <taxon>Bacillota</taxon>
        <taxon>Bacilli</taxon>
        <taxon>Bacillales</taxon>
        <taxon>Paenibacillaceae</taxon>
        <taxon>Paenibacillus</taxon>
    </lineage>
</organism>
<reference evidence="3 4" key="1">
    <citation type="submission" date="2018-06" db="EMBL/GenBank/DDBJ databases">
        <title>Paenibacillus imtechensis sp. nov.</title>
        <authorList>
            <person name="Pinnaka A.K."/>
            <person name="Singh H."/>
            <person name="Kaur M."/>
        </authorList>
    </citation>
    <scope>NUCLEOTIDE SEQUENCE [LARGE SCALE GENOMIC DNA]</scope>
    <source>
        <strain evidence="3 4">SMB1</strain>
    </source>
</reference>
<evidence type="ECO:0000313" key="3">
    <source>
        <dbReference type="EMBL" id="PZD95504.1"/>
    </source>
</evidence>
<dbReference type="Proteomes" id="UP000249522">
    <property type="component" value="Unassembled WGS sequence"/>
</dbReference>
<evidence type="ECO:0000259" key="2">
    <source>
        <dbReference type="Pfam" id="PF12773"/>
    </source>
</evidence>
<dbReference type="InterPro" id="IPR025874">
    <property type="entry name" value="DZR"/>
</dbReference>
<evidence type="ECO:0000313" key="4">
    <source>
        <dbReference type="Proteomes" id="UP000249522"/>
    </source>
</evidence>
<comment type="caution">
    <text evidence="3">The sequence shown here is derived from an EMBL/GenBank/DDBJ whole genome shotgun (WGS) entry which is preliminary data.</text>
</comment>
<dbReference type="AlphaFoldDB" id="A0A2W1LLW2"/>
<dbReference type="OrthoDB" id="2066200at2"/>
<protein>
    <submittedName>
        <fullName evidence="3">Zinc ribbon domain-containing protein</fullName>
    </submittedName>
</protein>
<feature type="domain" description="DZANK-type" evidence="2">
    <location>
        <begin position="95"/>
        <end position="154"/>
    </location>
</feature>
<accession>A0A2W1LLW2</accession>
<keyword evidence="1" id="KW-0175">Coiled coil</keyword>
<gene>
    <name evidence="3" type="ORF">DNH61_13305</name>
</gene>
<dbReference type="RefSeq" id="WP_111147134.1">
    <property type="nucleotide sequence ID" value="NZ_QKRB01000044.1"/>
</dbReference>
<proteinExistence type="predicted"/>